<gene>
    <name evidence="3" type="ORF">OSTLU_26455</name>
</gene>
<proteinExistence type="predicted"/>
<evidence type="ECO:0000313" key="3">
    <source>
        <dbReference type="EMBL" id="ABO98752.1"/>
    </source>
</evidence>
<protein>
    <submittedName>
        <fullName evidence="3">Uncharacterized protein</fullName>
    </submittedName>
</protein>
<keyword evidence="2" id="KW-0812">Transmembrane</keyword>
<feature type="transmembrane region" description="Helical" evidence="2">
    <location>
        <begin position="340"/>
        <end position="358"/>
    </location>
</feature>
<feature type="transmembrane region" description="Helical" evidence="2">
    <location>
        <begin position="103"/>
        <end position="122"/>
    </location>
</feature>
<keyword evidence="1" id="KW-0813">Transport</keyword>
<sequence>MSLAVAASAVAFGAALRHLGYVTERDGRSLCVIIFSSTLPAVMARTFATARMDASARCVALAGCAFGCACVLVSLTTTRAMRGANARSSGDALIEMSRRSREALVSGAAVGLNLGNFAYPLAEILYGAKALELIVVFDATNQVFLLIVAHAIYTWRCSKIDVDGAGEAAKDGSTTKILESMRRSMVKQARNPCLLACFVTLCYRAVWGDGGFPPAIDGFLAFLAGANKPAALLALGILFQPNMARDEARDMVCALARRYGASMLCASAVLYTMGGTLGSIGSAVALMAMLSPLPLLTVTYAMEFALNVPFAATLVNYANLVSGAMIAVLAHVSFANPVALAPNLAAFGAATLGFGALVRRADRSAGGATKRASGVIASCFDPRRSMRVGIDARRPAMRARGDRARTCGVSVVARAQSPSNRAARSRGVASATHIASVRLGALLRPVLV</sequence>
<evidence type="ECO:0000313" key="4">
    <source>
        <dbReference type="Proteomes" id="UP000001568"/>
    </source>
</evidence>
<dbReference type="Proteomes" id="UP000001568">
    <property type="component" value="Chromosome 11"/>
</dbReference>
<dbReference type="OrthoDB" id="10585669at2759"/>
<dbReference type="OMA" id="LMTYIIM"/>
<dbReference type="HOGENOM" id="CLU_611648_0_0_1"/>
<organism evidence="3 4">
    <name type="scientific">Ostreococcus lucimarinus (strain CCE9901)</name>
    <dbReference type="NCBI Taxonomy" id="436017"/>
    <lineage>
        <taxon>Eukaryota</taxon>
        <taxon>Viridiplantae</taxon>
        <taxon>Chlorophyta</taxon>
        <taxon>Mamiellophyceae</taxon>
        <taxon>Mamiellales</taxon>
        <taxon>Bathycoccaceae</taxon>
        <taxon>Ostreococcus</taxon>
    </lineage>
</organism>
<accession>A4S4L7</accession>
<dbReference type="AlphaFoldDB" id="A4S4L7"/>
<dbReference type="PANTHER" id="PTHR36838:SF3">
    <property type="entry name" value="TRANSPORTER AUXIN EFFLUX CARRIER EC FAMILY"/>
    <property type="match status" value="1"/>
</dbReference>
<keyword evidence="2" id="KW-1133">Transmembrane helix</keyword>
<name>A4S4L7_OSTLU</name>
<feature type="transmembrane region" description="Helical" evidence="2">
    <location>
        <begin position="189"/>
        <end position="207"/>
    </location>
</feature>
<reference evidence="3 4" key="1">
    <citation type="journal article" date="2007" name="Proc. Natl. Acad. Sci. U.S.A.">
        <title>The tiny eukaryote Ostreococcus provides genomic insights into the paradox of plankton speciation.</title>
        <authorList>
            <person name="Palenik B."/>
            <person name="Grimwood J."/>
            <person name="Aerts A."/>
            <person name="Rouze P."/>
            <person name="Salamov A."/>
            <person name="Putnam N."/>
            <person name="Dupont C."/>
            <person name="Jorgensen R."/>
            <person name="Derelle E."/>
            <person name="Rombauts S."/>
            <person name="Zhou K."/>
            <person name="Otillar R."/>
            <person name="Merchant S.S."/>
            <person name="Podell S."/>
            <person name="Gaasterland T."/>
            <person name="Napoli C."/>
            <person name="Gendler K."/>
            <person name="Manuell A."/>
            <person name="Tai V."/>
            <person name="Vallon O."/>
            <person name="Piganeau G."/>
            <person name="Jancek S."/>
            <person name="Heijde M."/>
            <person name="Jabbari K."/>
            <person name="Bowler C."/>
            <person name="Lohr M."/>
            <person name="Robbens S."/>
            <person name="Werner G."/>
            <person name="Dubchak I."/>
            <person name="Pazour G.J."/>
            <person name="Ren Q."/>
            <person name="Paulsen I."/>
            <person name="Delwiche C."/>
            <person name="Schmutz J."/>
            <person name="Rokhsar D."/>
            <person name="Van de Peer Y."/>
            <person name="Moreau H."/>
            <person name="Grigoriev I.V."/>
        </authorList>
    </citation>
    <scope>NUCLEOTIDE SEQUENCE [LARGE SCALE GENOMIC DNA]</scope>
    <source>
        <strain evidence="3 4">CCE9901</strain>
    </source>
</reference>
<feature type="transmembrane region" description="Helical" evidence="2">
    <location>
        <begin position="27"/>
        <end position="47"/>
    </location>
</feature>
<keyword evidence="2" id="KW-0472">Membrane</keyword>
<evidence type="ECO:0000256" key="2">
    <source>
        <dbReference type="SAM" id="Phobius"/>
    </source>
</evidence>
<dbReference type="KEGG" id="olu:OSTLU_26455"/>
<dbReference type="GeneID" id="5004356"/>
<dbReference type="RefSeq" id="XP_001420459.1">
    <property type="nucleotide sequence ID" value="XM_001420422.1"/>
</dbReference>
<feature type="transmembrane region" description="Helical" evidence="2">
    <location>
        <begin position="219"/>
        <end position="239"/>
    </location>
</feature>
<dbReference type="EMBL" id="CP000591">
    <property type="protein sequence ID" value="ABO98752.1"/>
    <property type="molecule type" value="Genomic_DNA"/>
</dbReference>
<evidence type="ECO:0000256" key="1">
    <source>
        <dbReference type="ARBA" id="ARBA00022448"/>
    </source>
</evidence>
<keyword evidence="4" id="KW-1185">Reference proteome</keyword>
<dbReference type="Gramene" id="ABO98752">
    <property type="protein sequence ID" value="ABO98752"/>
    <property type="gene ID" value="OSTLU_26455"/>
</dbReference>
<feature type="transmembrane region" description="Helical" evidence="2">
    <location>
        <begin position="134"/>
        <end position="153"/>
    </location>
</feature>
<feature type="transmembrane region" description="Helical" evidence="2">
    <location>
        <begin position="314"/>
        <end position="334"/>
    </location>
</feature>
<dbReference type="PANTHER" id="PTHR36838">
    <property type="entry name" value="AUXIN EFFLUX CARRIER FAMILY PROTEIN"/>
    <property type="match status" value="1"/>
</dbReference>